<feature type="transmembrane region" description="Helical" evidence="6">
    <location>
        <begin position="159"/>
        <end position="177"/>
    </location>
</feature>
<feature type="transmembrane region" description="Helical" evidence="6">
    <location>
        <begin position="183"/>
        <end position="201"/>
    </location>
</feature>
<dbReference type="AlphaFoldDB" id="A0A1B4XH68"/>
<feature type="transmembrane region" description="Helical" evidence="6">
    <location>
        <begin position="12"/>
        <end position="39"/>
    </location>
</feature>
<protein>
    <submittedName>
        <fullName evidence="7">Capsular biosynthesis protein</fullName>
    </submittedName>
</protein>
<feature type="transmembrane region" description="Helical" evidence="6">
    <location>
        <begin position="268"/>
        <end position="285"/>
    </location>
</feature>
<feature type="transmembrane region" description="Helical" evidence="6">
    <location>
        <begin position="240"/>
        <end position="262"/>
    </location>
</feature>
<dbReference type="PANTHER" id="PTHR30250:SF11">
    <property type="entry name" value="O-ANTIGEN TRANSPORTER-RELATED"/>
    <property type="match status" value="1"/>
</dbReference>
<dbReference type="PANTHER" id="PTHR30250">
    <property type="entry name" value="PST FAMILY PREDICTED COLANIC ACID TRANSPORTER"/>
    <property type="match status" value="1"/>
</dbReference>
<organism evidence="7 8">
    <name type="scientific">Sulfuricaulis limicola</name>
    <dbReference type="NCBI Taxonomy" id="1620215"/>
    <lineage>
        <taxon>Bacteria</taxon>
        <taxon>Pseudomonadati</taxon>
        <taxon>Pseudomonadota</taxon>
        <taxon>Gammaproteobacteria</taxon>
        <taxon>Acidiferrobacterales</taxon>
        <taxon>Acidiferrobacteraceae</taxon>
        <taxon>Sulfuricaulis</taxon>
    </lineage>
</organism>
<feature type="transmembrane region" description="Helical" evidence="6">
    <location>
        <begin position="121"/>
        <end position="138"/>
    </location>
</feature>
<dbReference type="InterPro" id="IPR050833">
    <property type="entry name" value="Poly_Biosynth_Transport"/>
</dbReference>
<feature type="transmembrane region" description="Helical" evidence="6">
    <location>
        <begin position="96"/>
        <end position="115"/>
    </location>
</feature>
<evidence type="ECO:0000313" key="8">
    <source>
        <dbReference type="Proteomes" id="UP000243180"/>
    </source>
</evidence>
<keyword evidence="3 6" id="KW-0812">Transmembrane</keyword>
<feature type="transmembrane region" description="Helical" evidence="6">
    <location>
        <begin position="391"/>
        <end position="414"/>
    </location>
</feature>
<evidence type="ECO:0000313" key="7">
    <source>
        <dbReference type="EMBL" id="BAV34117.1"/>
    </source>
</evidence>
<comment type="subcellular location">
    <subcellularLocation>
        <location evidence="1">Cell membrane</location>
        <topology evidence="1">Multi-pass membrane protein</topology>
    </subcellularLocation>
</comment>
<dbReference type="OrthoDB" id="7056654at2"/>
<feature type="transmembrane region" description="Helical" evidence="6">
    <location>
        <begin position="366"/>
        <end position="385"/>
    </location>
</feature>
<keyword evidence="8" id="KW-1185">Reference proteome</keyword>
<evidence type="ECO:0000256" key="6">
    <source>
        <dbReference type="SAM" id="Phobius"/>
    </source>
</evidence>
<feature type="transmembrane region" description="Helical" evidence="6">
    <location>
        <begin position="297"/>
        <end position="318"/>
    </location>
</feature>
<accession>A0A1B4XH68</accession>
<proteinExistence type="predicted"/>
<dbReference type="InParanoid" id="A0A1B4XH68"/>
<feature type="transmembrane region" description="Helical" evidence="6">
    <location>
        <begin position="45"/>
        <end position="66"/>
    </location>
</feature>
<dbReference type="KEGG" id="slim:SCL_1819"/>
<evidence type="ECO:0000256" key="3">
    <source>
        <dbReference type="ARBA" id="ARBA00022692"/>
    </source>
</evidence>
<dbReference type="Proteomes" id="UP000243180">
    <property type="component" value="Chromosome"/>
</dbReference>
<name>A0A1B4XH68_9GAMM</name>
<feature type="transmembrane region" description="Helical" evidence="6">
    <location>
        <begin position="338"/>
        <end position="359"/>
    </location>
</feature>
<evidence type="ECO:0000256" key="5">
    <source>
        <dbReference type="ARBA" id="ARBA00023136"/>
    </source>
</evidence>
<dbReference type="EMBL" id="AP014879">
    <property type="protein sequence ID" value="BAV34117.1"/>
    <property type="molecule type" value="Genomic_DNA"/>
</dbReference>
<keyword evidence="5 6" id="KW-0472">Membrane</keyword>
<reference evidence="7 8" key="1">
    <citation type="submission" date="2015-05" db="EMBL/GenBank/DDBJ databases">
        <title>Complete genome sequence of a sulfur-oxidizing gammaproteobacterium strain HA5.</title>
        <authorList>
            <person name="Miura A."/>
            <person name="Kojima H."/>
            <person name="Fukui M."/>
        </authorList>
    </citation>
    <scope>NUCLEOTIDE SEQUENCE [LARGE SCALE GENOMIC DNA]</scope>
    <source>
        <strain evidence="7 8">HA5</strain>
    </source>
</reference>
<dbReference type="GO" id="GO:0005886">
    <property type="term" value="C:plasma membrane"/>
    <property type="evidence" value="ECO:0007669"/>
    <property type="project" value="UniProtKB-SubCell"/>
</dbReference>
<sequence>MNDRRQRHFAFARLLSSAVVSQAVLSAASFAIGLILIRGTTDTQYGYYILASSAILLLVSLQNAFFSPPLAIRLTRLDRPGRGDLVGGLYREQRRLLPALGAITVVMALGLWYARVLDADTAPLVLATVAATLAILHREYFRMVLYAHRRPHDVLRTDMFYVVLMVAGAFAATLTPAPAVTAVLTLSLAAVVSGILLSRALQRHEPWNIQGAPGILQEIAPLAAWSTAGAAIHWTFSQGYIYLVAGTLDIAAVAAIAATRLLMMPVNLLSTGIGSLMLPLASGWLHRHGILMLRRRLYLFALGLAAATLCYFVILWFLRDWIFAVVLKKQFMQRDALLLLWGAVFLVMAVRGQLVYLLAAQGRFRVMSLLTLVSAVIALTASYAGMLRFGVAGALAGMLIGELVNAAGIVILSFRQAPQPLAAQRFGTSSP</sequence>
<evidence type="ECO:0000256" key="2">
    <source>
        <dbReference type="ARBA" id="ARBA00022475"/>
    </source>
</evidence>
<evidence type="ECO:0000256" key="4">
    <source>
        <dbReference type="ARBA" id="ARBA00022989"/>
    </source>
</evidence>
<keyword evidence="4 6" id="KW-1133">Transmembrane helix</keyword>
<dbReference type="RefSeq" id="WP_096360903.1">
    <property type="nucleotide sequence ID" value="NZ_AP014879.1"/>
</dbReference>
<gene>
    <name evidence="7" type="ORF">SCL_1819</name>
</gene>
<evidence type="ECO:0000256" key="1">
    <source>
        <dbReference type="ARBA" id="ARBA00004651"/>
    </source>
</evidence>
<keyword evidence="2" id="KW-1003">Cell membrane</keyword>